<evidence type="ECO:0000313" key="2">
    <source>
        <dbReference type="Proteomes" id="UP000886998"/>
    </source>
</evidence>
<keyword evidence="2" id="KW-1185">Reference proteome</keyword>
<sequence>MQVEMSLDRSPLATLAYPESNGCRSSHLAKVNKAPSDERKTDLPPLHSIDAILGLKTGKEEEDSISDISQCSFC</sequence>
<evidence type="ECO:0000313" key="1">
    <source>
        <dbReference type="EMBL" id="GFY59958.1"/>
    </source>
</evidence>
<protein>
    <submittedName>
        <fullName evidence="1">Retinal homeobox protein Rx1</fullName>
    </submittedName>
</protein>
<accession>A0A8X7CAR9</accession>
<dbReference type="EMBL" id="BMAV01012913">
    <property type="protein sequence ID" value="GFY59958.1"/>
    <property type="molecule type" value="Genomic_DNA"/>
</dbReference>
<dbReference type="Proteomes" id="UP000886998">
    <property type="component" value="Unassembled WGS sequence"/>
</dbReference>
<dbReference type="GO" id="GO:0003677">
    <property type="term" value="F:DNA binding"/>
    <property type="evidence" value="ECO:0007669"/>
    <property type="project" value="UniProtKB-KW"/>
</dbReference>
<name>A0A8X7CAR9_9ARAC</name>
<reference evidence="1" key="1">
    <citation type="submission" date="2020-08" db="EMBL/GenBank/DDBJ databases">
        <title>Multicomponent nature underlies the extraordinary mechanical properties of spider dragline silk.</title>
        <authorList>
            <person name="Kono N."/>
            <person name="Nakamura H."/>
            <person name="Mori M."/>
            <person name="Yoshida Y."/>
            <person name="Ohtoshi R."/>
            <person name="Malay A.D."/>
            <person name="Moran D.A.P."/>
            <person name="Tomita M."/>
            <person name="Numata K."/>
            <person name="Arakawa K."/>
        </authorList>
    </citation>
    <scope>NUCLEOTIDE SEQUENCE</scope>
</reference>
<gene>
    <name evidence="1" type="primary">rx1</name>
    <name evidence="1" type="ORF">TNIN_161961</name>
</gene>
<keyword evidence="1" id="KW-0371">Homeobox</keyword>
<dbReference type="OrthoDB" id="6434027at2759"/>
<proteinExistence type="predicted"/>
<organism evidence="1 2">
    <name type="scientific">Trichonephila inaurata madagascariensis</name>
    <dbReference type="NCBI Taxonomy" id="2747483"/>
    <lineage>
        <taxon>Eukaryota</taxon>
        <taxon>Metazoa</taxon>
        <taxon>Ecdysozoa</taxon>
        <taxon>Arthropoda</taxon>
        <taxon>Chelicerata</taxon>
        <taxon>Arachnida</taxon>
        <taxon>Araneae</taxon>
        <taxon>Araneomorphae</taxon>
        <taxon>Entelegynae</taxon>
        <taxon>Araneoidea</taxon>
        <taxon>Nephilidae</taxon>
        <taxon>Trichonephila</taxon>
        <taxon>Trichonephila inaurata</taxon>
    </lineage>
</organism>
<comment type="caution">
    <text evidence="1">The sequence shown here is derived from an EMBL/GenBank/DDBJ whole genome shotgun (WGS) entry which is preliminary data.</text>
</comment>
<keyword evidence="1" id="KW-0238">DNA-binding</keyword>
<dbReference type="AlphaFoldDB" id="A0A8X7CAR9"/>